<dbReference type="Gene3D" id="1.20.5.780">
    <property type="entry name" value="Single helix bin"/>
    <property type="match status" value="1"/>
</dbReference>
<dbReference type="SUPFAM" id="SSF47598">
    <property type="entry name" value="Ribbon-helix-helix"/>
    <property type="match status" value="1"/>
</dbReference>
<protein>
    <recommendedName>
        <fullName evidence="5">DUF1778 domain-containing protein</fullName>
    </recommendedName>
</protein>
<name>A0A1A7NPH0_9PAST</name>
<dbReference type="InterPro" id="IPR010985">
    <property type="entry name" value="Ribbon_hlx_hlx"/>
</dbReference>
<dbReference type="AlphaFoldDB" id="A0A1A7NPH0"/>
<evidence type="ECO:0008006" key="5">
    <source>
        <dbReference type="Google" id="ProtNLM"/>
    </source>
</evidence>
<dbReference type="Pfam" id="PF08681">
    <property type="entry name" value="TacA1"/>
    <property type="match status" value="1"/>
</dbReference>
<comment type="similarity">
    <text evidence="2">Belongs to the TacA antitoxin family.</text>
</comment>
<keyword evidence="1" id="KW-1277">Toxin-antitoxin system</keyword>
<evidence type="ECO:0000313" key="4">
    <source>
        <dbReference type="Proteomes" id="UP000092649"/>
    </source>
</evidence>
<proteinExistence type="inferred from homology"/>
<keyword evidence="4" id="KW-1185">Reference proteome</keyword>
<dbReference type="EMBL" id="JTJL01000062">
    <property type="protein sequence ID" value="OBW91523.1"/>
    <property type="molecule type" value="Genomic_DNA"/>
</dbReference>
<sequence>MPTMSRIDMKIDLETKLLAERAAAACGQSLSAYLYSLIRKDAPQVLAEQQQIIITNQQYDAFIQVCEQEGDWEPSAKLTAVMQQMDEDGFKWR</sequence>
<evidence type="ECO:0000256" key="2">
    <source>
        <dbReference type="ARBA" id="ARBA00049988"/>
    </source>
</evidence>
<gene>
    <name evidence="3" type="ORF">QS62_10470</name>
</gene>
<dbReference type="InterPro" id="IPR014795">
    <property type="entry name" value="TacA_1-like"/>
</dbReference>
<reference evidence="3 4" key="1">
    <citation type="submission" date="2014-11" db="EMBL/GenBank/DDBJ databases">
        <title>Pan-genome of Gallibacterium spp.</title>
        <authorList>
            <person name="Kudirkiene E."/>
            <person name="Bojesen A.M."/>
        </authorList>
    </citation>
    <scope>NUCLEOTIDE SEQUENCE [LARGE SCALE GENOMIC DNA]</scope>
    <source>
        <strain evidence="3 4">F150</strain>
    </source>
</reference>
<dbReference type="Proteomes" id="UP000092649">
    <property type="component" value="Unassembled WGS sequence"/>
</dbReference>
<dbReference type="GO" id="GO:0006355">
    <property type="term" value="P:regulation of DNA-templated transcription"/>
    <property type="evidence" value="ECO:0007669"/>
    <property type="project" value="InterPro"/>
</dbReference>
<comment type="caution">
    <text evidence="3">The sequence shown here is derived from an EMBL/GenBank/DDBJ whole genome shotgun (WGS) entry which is preliminary data.</text>
</comment>
<organism evidence="3 4">
    <name type="scientific">Gallibacterium salpingitidis</name>
    <dbReference type="NCBI Taxonomy" id="505341"/>
    <lineage>
        <taxon>Bacteria</taxon>
        <taxon>Pseudomonadati</taxon>
        <taxon>Pseudomonadota</taxon>
        <taxon>Gammaproteobacteria</taxon>
        <taxon>Pasteurellales</taxon>
        <taxon>Pasteurellaceae</taxon>
        <taxon>Gallibacterium</taxon>
    </lineage>
</organism>
<evidence type="ECO:0000256" key="1">
    <source>
        <dbReference type="ARBA" id="ARBA00022649"/>
    </source>
</evidence>
<accession>A0A1A7NPH0</accession>
<evidence type="ECO:0000313" key="3">
    <source>
        <dbReference type="EMBL" id="OBW91523.1"/>
    </source>
</evidence>
<dbReference type="RefSeq" id="WP_066109908.1">
    <property type="nucleotide sequence ID" value="NZ_JTJL01000062.1"/>
</dbReference>